<keyword evidence="4 8" id="KW-0645">Protease</keyword>
<dbReference type="GO" id="GO:0004843">
    <property type="term" value="F:cysteine-type deubiquitinase activity"/>
    <property type="evidence" value="ECO:0007669"/>
    <property type="project" value="UniProtKB-UniRule"/>
</dbReference>
<evidence type="ECO:0000256" key="2">
    <source>
        <dbReference type="ARBA" id="ARBA00002107"/>
    </source>
</evidence>
<dbReference type="PROSITE" id="PS50835">
    <property type="entry name" value="IG_LIKE"/>
    <property type="match status" value="1"/>
</dbReference>
<evidence type="ECO:0000256" key="1">
    <source>
        <dbReference type="ARBA" id="ARBA00000707"/>
    </source>
</evidence>
<evidence type="ECO:0000256" key="6">
    <source>
        <dbReference type="ARBA" id="ARBA00022801"/>
    </source>
</evidence>
<feature type="domain" description="EF-hand" evidence="9">
    <location>
        <begin position="326"/>
        <end position="361"/>
    </location>
</feature>
<evidence type="ECO:0000256" key="5">
    <source>
        <dbReference type="ARBA" id="ARBA00022786"/>
    </source>
</evidence>
<dbReference type="PANTHER" id="PTHR12473">
    <property type="entry name" value="UBIQUITIN CARBOXYL-TERMINAL HYDROLASE MINDY-4-RELATED"/>
    <property type="match status" value="1"/>
</dbReference>
<dbReference type="GO" id="GO:1990380">
    <property type="term" value="F:K48-linked deubiquitinase activity"/>
    <property type="evidence" value="ECO:0007669"/>
    <property type="project" value="UniProtKB-UniRule"/>
</dbReference>
<name>A0A7R9HMW4_9NEOP</name>
<dbReference type="AlphaFoldDB" id="A0A7R9HMW4"/>
<feature type="domain" description="Ig-like" evidence="10">
    <location>
        <begin position="400"/>
        <end position="467"/>
    </location>
</feature>
<dbReference type="SMART" id="SM01174">
    <property type="entry name" value="DUF4205"/>
    <property type="match status" value="1"/>
</dbReference>
<organism evidence="11">
    <name type="scientific">Timema monikensis</name>
    <dbReference type="NCBI Taxonomy" id="170555"/>
    <lineage>
        <taxon>Eukaryota</taxon>
        <taxon>Metazoa</taxon>
        <taxon>Ecdysozoa</taxon>
        <taxon>Arthropoda</taxon>
        <taxon>Hexapoda</taxon>
        <taxon>Insecta</taxon>
        <taxon>Pterygota</taxon>
        <taxon>Neoptera</taxon>
        <taxon>Polyneoptera</taxon>
        <taxon>Phasmatodea</taxon>
        <taxon>Timematodea</taxon>
        <taxon>Timematoidea</taxon>
        <taxon>Timematidae</taxon>
        <taxon>Timema</taxon>
    </lineage>
</organism>
<keyword evidence="5 8" id="KW-0833">Ubl conjugation pathway</keyword>
<protein>
    <recommendedName>
        <fullName evidence="8">Ubiquitin carboxyl-terminal hydrolase MINDY</fullName>
        <ecNumber evidence="8">3.4.19.12</ecNumber>
    </recommendedName>
</protein>
<evidence type="ECO:0000256" key="3">
    <source>
        <dbReference type="ARBA" id="ARBA00011074"/>
    </source>
</evidence>
<evidence type="ECO:0000259" key="9">
    <source>
        <dbReference type="PROSITE" id="PS50222"/>
    </source>
</evidence>
<dbReference type="GO" id="GO:0006508">
    <property type="term" value="P:proteolysis"/>
    <property type="evidence" value="ECO:0007669"/>
    <property type="project" value="UniProtKB-KW"/>
</dbReference>
<comment type="similarity">
    <text evidence="3 8">Belongs to the MINDY deubiquitinase family. FAM188 subfamily.</text>
</comment>
<dbReference type="InterPro" id="IPR039785">
    <property type="entry name" value="MINY3/4"/>
</dbReference>
<dbReference type="InterPro" id="IPR011992">
    <property type="entry name" value="EF-hand-dom_pair"/>
</dbReference>
<accession>A0A7R9HMW4</accession>
<dbReference type="PROSITE" id="PS50222">
    <property type="entry name" value="EF_HAND_2"/>
    <property type="match status" value="1"/>
</dbReference>
<comment type="catalytic activity">
    <reaction evidence="1 8">
        <text>Thiol-dependent hydrolysis of ester, thioester, amide, peptide and isopeptide bonds formed by the C-terminal Gly of ubiquitin (a 76-residue protein attached to proteins as an intracellular targeting signal).</text>
        <dbReference type="EC" id="3.4.19.12"/>
    </reaction>
</comment>
<evidence type="ECO:0000313" key="11">
    <source>
        <dbReference type="EMBL" id="CAD7428727.1"/>
    </source>
</evidence>
<evidence type="ECO:0000256" key="8">
    <source>
        <dbReference type="RuleBase" id="RU367088"/>
    </source>
</evidence>
<dbReference type="Pfam" id="PF13898">
    <property type="entry name" value="MINDY-3_4_CD"/>
    <property type="match status" value="1"/>
</dbReference>
<comment type="function">
    <text evidence="2 8">Hydrolase that can remove 'Lys-48'-linked conjugated ubiquitin from proteins.</text>
</comment>
<evidence type="ECO:0000259" key="10">
    <source>
        <dbReference type="PROSITE" id="PS50835"/>
    </source>
</evidence>
<gene>
    <name evidence="11" type="ORF">TMSB3V08_LOCUS5520</name>
</gene>
<dbReference type="PANTHER" id="PTHR12473:SF17">
    <property type="entry name" value="UBIQUITIN CARBOXYL-TERMINAL HYDROLASE MINDY-3"/>
    <property type="match status" value="1"/>
</dbReference>
<dbReference type="InterPro" id="IPR007110">
    <property type="entry name" value="Ig-like_dom"/>
</dbReference>
<dbReference type="GO" id="GO:0071108">
    <property type="term" value="P:protein K48-linked deubiquitination"/>
    <property type="evidence" value="ECO:0007669"/>
    <property type="project" value="InterPro"/>
</dbReference>
<reference evidence="11" key="1">
    <citation type="submission" date="2020-11" db="EMBL/GenBank/DDBJ databases">
        <authorList>
            <person name="Tran Van P."/>
        </authorList>
    </citation>
    <scope>NUCLEOTIDE SEQUENCE</scope>
</reference>
<keyword evidence="6 8" id="KW-0378">Hydrolase</keyword>
<keyword evidence="7 8" id="KW-0788">Thiol protease</keyword>
<dbReference type="SUPFAM" id="SSF47473">
    <property type="entry name" value="EF-hand"/>
    <property type="match status" value="1"/>
</dbReference>
<dbReference type="InterPro" id="IPR002048">
    <property type="entry name" value="EF_hand_dom"/>
</dbReference>
<sequence>MKADTVSPVVSYSVHDMYRLDCKHLLLQSSLDKILLSYLQCLAPAQRVKEVTHKDIMIGAAVLPVYIPLDMIADEWKLLRPGTHERCIKGHIWAVQTTLVFCITTGSFFLSVNIDRQYALSSASSFILGFHFSKDEPTALVQSDGGPCAVLAPVQAFIFKSLLTDKSGINWKEVCDKVVSFDNVEEVEEFYIQQIETLQNTFGVLLLLYSVLCTKGLEQVREEMSDPMEPLIDGTYGYGSQSLINLILTGKAVGHVWNYDQNVGGLKLHGVDHQCEVGFLTLLEHLRYCEVGSFLKNPKHPIWVLASETHLTVLFSLEKQLVRPETPSEVAQRVFKSFDPEGNNFISSLLLQDVLKALDLVSEREYVEIMAKKLDSESLGIILLNAFMEEFFPDEKPTIPEVFTVFHYNGLPRSCPENKVMYQEGNAVLLECDMKSVLDNNPMLTCLQTKWPNIEIQWRSGSTPSLN</sequence>
<dbReference type="InterPro" id="IPR025257">
    <property type="entry name" value="MINDY-3/4_CD"/>
</dbReference>
<dbReference type="EMBL" id="OB793839">
    <property type="protein sequence ID" value="CAD7428727.1"/>
    <property type="molecule type" value="Genomic_DNA"/>
</dbReference>
<evidence type="ECO:0000256" key="7">
    <source>
        <dbReference type="ARBA" id="ARBA00022807"/>
    </source>
</evidence>
<proteinExistence type="inferred from homology"/>
<evidence type="ECO:0000256" key="4">
    <source>
        <dbReference type="ARBA" id="ARBA00022670"/>
    </source>
</evidence>
<dbReference type="Gene3D" id="1.10.238.10">
    <property type="entry name" value="EF-hand"/>
    <property type="match status" value="1"/>
</dbReference>
<dbReference type="GO" id="GO:0005509">
    <property type="term" value="F:calcium ion binding"/>
    <property type="evidence" value="ECO:0007669"/>
    <property type="project" value="InterPro"/>
</dbReference>
<dbReference type="EC" id="3.4.19.12" evidence="8"/>